<evidence type="ECO:0000313" key="3">
    <source>
        <dbReference type="EMBL" id="KAL2087224.1"/>
    </source>
</evidence>
<reference evidence="3 4" key="1">
    <citation type="submission" date="2024-09" db="EMBL/GenBank/DDBJ databases">
        <title>A chromosome-level genome assembly of Gray's grenadier anchovy, Coilia grayii.</title>
        <authorList>
            <person name="Fu Z."/>
        </authorList>
    </citation>
    <scope>NUCLEOTIDE SEQUENCE [LARGE SCALE GENOMIC DNA]</scope>
    <source>
        <strain evidence="3">G4</strain>
        <tissue evidence="3">Muscle</tissue>
    </source>
</reference>
<dbReference type="InterPro" id="IPR012337">
    <property type="entry name" value="RNaseH-like_sf"/>
</dbReference>
<sequence length="445" mass="50675">MSLGAGASKKPKTYHFHWEWEEDFFFTMSNSKCICLICRASIAIPKKGNVERHYRTVHKNYDSDFPPKSELRKRQVTDFKLQLSGQQSLFTQPGSDAKSVTWLLNSKSATEASLRVSHSIIKHKKAFQDGEMVKEAFLEAADSLFRDFKNKPEIMSSIKALQLSRNSVTRHCEMMGDNLTQQLRRDIADCECFSLQFDECTNISDTSQLCIFIRMVFGDMTAKEELLTLLPMKEHAQGEDIFQIFKNFVDKTQLPVYKLVSITTDGAPAMVGRFNEFIAKCREDDALPSFLQSDKRFQDFALLEPIATFMCNPFGEDTEVDSLASNIATLFHMNAPAVEDEMLTLQSDIRLKSRAHGQFWNLLTEEKYPNMRKCATSLTALFGSTYMCDSAFSHIKIIKSKYRSTMTDDHLEACLRLATSSYCPDYATLSHSLQCRSSSDQDGNR</sequence>
<dbReference type="SUPFAM" id="SSF53098">
    <property type="entry name" value="Ribonuclease H-like"/>
    <property type="match status" value="1"/>
</dbReference>
<evidence type="ECO:0000313" key="4">
    <source>
        <dbReference type="Proteomes" id="UP001591681"/>
    </source>
</evidence>
<keyword evidence="4" id="KW-1185">Reference proteome</keyword>
<dbReference type="Pfam" id="PF18658">
    <property type="entry name" value="zf-C2H2_12"/>
    <property type="match status" value="1"/>
</dbReference>
<dbReference type="Pfam" id="PF05699">
    <property type="entry name" value="Dimer_Tnp_hAT"/>
    <property type="match status" value="1"/>
</dbReference>
<feature type="domain" description="HAT C-terminal dimerisation" evidence="1">
    <location>
        <begin position="357"/>
        <end position="415"/>
    </location>
</feature>
<organism evidence="3 4">
    <name type="scientific">Coilia grayii</name>
    <name type="common">Gray's grenadier anchovy</name>
    <dbReference type="NCBI Taxonomy" id="363190"/>
    <lineage>
        <taxon>Eukaryota</taxon>
        <taxon>Metazoa</taxon>
        <taxon>Chordata</taxon>
        <taxon>Craniata</taxon>
        <taxon>Vertebrata</taxon>
        <taxon>Euteleostomi</taxon>
        <taxon>Actinopterygii</taxon>
        <taxon>Neopterygii</taxon>
        <taxon>Teleostei</taxon>
        <taxon>Clupei</taxon>
        <taxon>Clupeiformes</taxon>
        <taxon>Clupeoidei</taxon>
        <taxon>Engraulidae</taxon>
        <taxon>Coilinae</taxon>
        <taxon>Coilia</taxon>
    </lineage>
</organism>
<accession>A0ABD1JJF4</accession>
<dbReference type="AlphaFoldDB" id="A0ABD1JJF4"/>
<proteinExistence type="predicted"/>
<evidence type="ECO:0000259" key="2">
    <source>
        <dbReference type="Pfam" id="PF18658"/>
    </source>
</evidence>
<protein>
    <submittedName>
        <fullName evidence="3">Uncharacterized protein</fullName>
    </submittedName>
</protein>
<dbReference type="PANTHER" id="PTHR45913">
    <property type="entry name" value="EPM2A-INTERACTING PROTEIN 1"/>
    <property type="match status" value="1"/>
</dbReference>
<dbReference type="InterPro" id="IPR008906">
    <property type="entry name" value="HATC_C_dom"/>
</dbReference>
<dbReference type="Proteomes" id="UP001591681">
    <property type="component" value="Unassembled WGS sequence"/>
</dbReference>
<dbReference type="InterPro" id="IPR040647">
    <property type="entry name" value="SPIN-DOC_Znf-C2H2"/>
</dbReference>
<comment type="caution">
    <text evidence="3">The sequence shown here is derived from an EMBL/GenBank/DDBJ whole genome shotgun (WGS) entry which is preliminary data.</text>
</comment>
<gene>
    <name evidence="3" type="ORF">ACEWY4_018283</name>
</gene>
<dbReference type="PANTHER" id="PTHR45913:SF21">
    <property type="entry name" value="DUF4371 DOMAIN-CONTAINING PROTEIN"/>
    <property type="match status" value="1"/>
</dbReference>
<name>A0ABD1JJF4_9TELE</name>
<evidence type="ECO:0000259" key="1">
    <source>
        <dbReference type="Pfam" id="PF05699"/>
    </source>
</evidence>
<feature type="domain" description="SPIN-DOC-like zinc-finger" evidence="2">
    <location>
        <begin position="17"/>
        <end position="61"/>
    </location>
</feature>
<dbReference type="EMBL" id="JBHFQA010000015">
    <property type="protein sequence ID" value="KAL2087224.1"/>
    <property type="molecule type" value="Genomic_DNA"/>
</dbReference>